<dbReference type="AlphaFoldDB" id="A0A132MKM7"/>
<evidence type="ECO:0000313" key="4">
    <source>
        <dbReference type="Proteomes" id="UP000070188"/>
    </source>
</evidence>
<dbReference type="EMBL" id="LAXD01000001">
    <property type="protein sequence ID" value="KWW98422.1"/>
    <property type="molecule type" value="Genomic_DNA"/>
</dbReference>
<keyword evidence="4" id="KW-1185">Reference proteome</keyword>
<dbReference type="InterPro" id="IPR006976">
    <property type="entry name" value="VanZ-like"/>
</dbReference>
<dbReference type="Proteomes" id="UP000070188">
    <property type="component" value="Unassembled WGS sequence"/>
</dbReference>
<dbReference type="STRING" id="1469144.LI90_42"/>
<dbReference type="PATRIC" id="fig|1469144.10.peg.111"/>
<feature type="transmembrane region" description="Helical" evidence="1">
    <location>
        <begin position="42"/>
        <end position="62"/>
    </location>
</feature>
<dbReference type="Pfam" id="PF04892">
    <property type="entry name" value="VanZ"/>
    <property type="match status" value="1"/>
</dbReference>
<feature type="transmembrane region" description="Helical" evidence="1">
    <location>
        <begin position="148"/>
        <end position="167"/>
    </location>
</feature>
<evidence type="ECO:0000313" key="3">
    <source>
        <dbReference type="EMBL" id="KWW98422.1"/>
    </source>
</evidence>
<evidence type="ECO:0000259" key="2">
    <source>
        <dbReference type="Pfam" id="PF04892"/>
    </source>
</evidence>
<gene>
    <name evidence="3" type="ORF">LI90_42</name>
</gene>
<dbReference type="RefSeq" id="WP_066883137.1">
    <property type="nucleotide sequence ID" value="NZ_CP171739.1"/>
</dbReference>
<reference evidence="4" key="1">
    <citation type="submission" date="2015-04" db="EMBL/GenBank/DDBJ databases">
        <title>Physiological reanalysis, assessment of diazotrophy, and genome sequences of multiple isolates of Streptomyces thermoautotrophicus.</title>
        <authorList>
            <person name="MacKellar D.C."/>
            <person name="Lieber L."/>
            <person name="Norman J."/>
            <person name="Bolger A."/>
            <person name="Tobin C."/>
            <person name="Murray J.W."/>
            <person name="Chang R."/>
            <person name="Ford T."/>
            <person name="Nguyen P.Q."/>
            <person name="Woodward J."/>
            <person name="Permingeat H."/>
            <person name="Joshi N.S."/>
            <person name="Silver P.A."/>
            <person name="Usadel B."/>
            <person name="Rutherford A.W."/>
            <person name="Friesen M."/>
            <person name="Prell J."/>
        </authorList>
    </citation>
    <scope>NUCLEOTIDE SEQUENCE [LARGE SCALE GENOMIC DNA]</scope>
    <source>
        <strain evidence="4">H1</strain>
    </source>
</reference>
<name>A0A132MKM7_9ACTN</name>
<feature type="transmembrane region" description="Helical" evidence="1">
    <location>
        <begin position="95"/>
        <end position="111"/>
    </location>
</feature>
<feature type="domain" description="VanZ-like" evidence="2">
    <location>
        <begin position="92"/>
        <end position="160"/>
    </location>
</feature>
<evidence type="ECO:0000256" key="1">
    <source>
        <dbReference type="SAM" id="Phobius"/>
    </source>
</evidence>
<accession>A0A132MKM7</accession>
<protein>
    <submittedName>
        <fullName evidence="3">VanZ family protein</fullName>
    </submittedName>
</protein>
<feature type="transmembrane region" description="Helical" evidence="1">
    <location>
        <begin position="12"/>
        <end position="30"/>
    </location>
</feature>
<feature type="transmembrane region" description="Helical" evidence="1">
    <location>
        <begin position="118"/>
        <end position="136"/>
    </location>
</feature>
<keyword evidence="1" id="KW-0812">Transmembrane</keyword>
<sequence length="189" mass="19401">MLAFAELVLRYYWPALLASLTAAVSLWRVLVRRGVVRKGAALGLLLSLAAVATVTIGLPSSFARPLVDPAGVGRCAEFALTDLTAVGVPRTVEDVVNTALLAPLGFFGVLVARRFRPVLGTGLLLAAFIEALQALLPPLGRSCTAGDVVMNMLGLLAGTAGGALWLSGTHLLREDAKDGHGPGAGAPGP</sequence>
<organism evidence="3 4">
    <name type="scientific">Carbonactinospora thermoautotrophica</name>
    <dbReference type="NCBI Taxonomy" id="1469144"/>
    <lineage>
        <taxon>Bacteria</taxon>
        <taxon>Bacillati</taxon>
        <taxon>Actinomycetota</taxon>
        <taxon>Actinomycetes</taxon>
        <taxon>Kitasatosporales</taxon>
        <taxon>Carbonactinosporaceae</taxon>
        <taxon>Carbonactinospora</taxon>
    </lineage>
</organism>
<proteinExistence type="predicted"/>
<comment type="caution">
    <text evidence="3">The sequence shown here is derived from an EMBL/GenBank/DDBJ whole genome shotgun (WGS) entry which is preliminary data.</text>
</comment>
<keyword evidence="1" id="KW-0472">Membrane</keyword>
<keyword evidence="1" id="KW-1133">Transmembrane helix</keyword>